<proteinExistence type="predicted"/>
<evidence type="ECO:0000313" key="1">
    <source>
        <dbReference type="EMBL" id="PDT21858.1"/>
    </source>
</evidence>
<name>A0ABX4JSF7_9HYPH</name>
<gene>
    <name evidence="1" type="ORF">CO674_20180</name>
</gene>
<sequence length="161" mass="18224">MSDDWYYTHQLAALSGFKLVVLANRIGCADEFSRMLHDSLADGLEHAIRRTRSILALERELAWKPDPEGFAAFLLQGEQECLDRFRIILLDELEIDYFTYEYRINNGDWHSALSADCDGIQICYPCTIDMTEAELGGLGPIIRDISRETGIGISAARVVYD</sequence>
<accession>A0ABX4JSF7</accession>
<evidence type="ECO:0000313" key="2">
    <source>
        <dbReference type="Proteomes" id="UP000219914"/>
    </source>
</evidence>
<protein>
    <submittedName>
        <fullName evidence="1">Uncharacterized protein</fullName>
    </submittedName>
</protein>
<dbReference type="EMBL" id="NWSY01000015">
    <property type="protein sequence ID" value="PDT21858.1"/>
    <property type="molecule type" value="Genomic_DNA"/>
</dbReference>
<organism evidence="1 2">
    <name type="scientific">Rhizobium hidalgonense</name>
    <dbReference type="NCBI Taxonomy" id="1538159"/>
    <lineage>
        <taxon>Bacteria</taxon>
        <taxon>Pseudomonadati</taxon>
        <taxon>Pseudomonadota</taxon>
        <taxon>Alphaproteobacteria</taxon>
        <taxon>Hyphomicrobiales</taxon>
        <taxon>Rhizobiaceae</taxon>
        <taxon>Rhizobium/Agrobacterium group</taxon>
        <taxon>Rhizobium</taxon>
    </lineage>
</organism>
<dbReference type="Proteomes" id="UP000219914">
    <property type="component" value="Unassembled WGS sequence"/>
</dbReference>
<comment type="caution">
    <text evidence="1">The sequence shown here is derived from an EMBL/GenBank/DDBJ whole genome shotgun (WGS) entry which is preliminary data.</text>
</comment>
<reference evidence="1 2" key="1">
    <citation type="submission" date="2017-09" db="EMBL/GenBank/DDBJ databases">
        <title>Comparative genomics of rhizobia isolated from Phaseolus vulgaris in China.</title>
        <authorList>
            <person name="Tong W."/>
        </authorList>
    </citation>
    <scope>NUCLEOTIDE SEQUENCE [LARGE SCALE GENOMIC DNA]</scope>
    <source>
        <strain evidence="1 2">FH14</strain>
    </source>
</reference>
<dbReference type="RefSeq" id="WP_077991622.1">
    <property type="nucleotide sequence ID" value="NZ_LODW01000043.1"/>
</dbReference>
<keyword evidence="2" id="KW-1185">Reference proteome</keyword>